<proteinExistence type="predicted"/>
<sequence length="129" mass="14105">MPIDPTTTPNTENPTPDGVWTEERIRALGAVTDLLTAAQIFGLGRALAYNLARNGTFPVPVIRAGTLYRIPVAPILAALRLTSGADLTPAAEQSVDHHRDRSEGPQPRSQPPRLQENREHATTRRLPQE</sequence>
<dbReference type="AlphaFoldDB" id="A0A4Q7ZLN6"/>
<gene>
    <name evidence="2" type="ORF">EV385_3044</name>
</gene>
<accession>A0A4Q7ZLN6</accession>
<dbReference type="Proteomes" id="UP000292564">
    <property type="component" value="Unassembled WGS sequence"/>
</dbReference>
<feature type="compositionally biased region" description="Basic and acidic residues" evidence="1">
    <location>
        <begin position="94"/>
        <end position="103"/>
    </location>
</feature>
<reference evidence="2 3" key="1">
    <citation type="submission" date="2019-02" db="EMBL/GenBank/DDBJ databases">
        <title>Sequencing the genomes of 1000 actinobacteria strains.</title>
        <authorList>
            <person name="Klenk H.-P."/>
        </authorList>
    </citation>
    <scope>NUCLEOTIDE SEQUENCE [LARGE SCALE GENOMIC DNA]</scope>
    <source>
        <strain evidence="2 3">DSM 45162</strain>
    </source>
</reference>
<evidence type="ECO:0000313" key="2">
    <source>
        <dbReference type="EMBL" id="RZU51235.1"/>
    </source>
</evidence>
<protein>
    <recommendedName>
        <fullName evidence="4">Helix-turn-helix protein</fullName>
    </recommendedName>
</protein>
<comment type="caution">
    <text evidence="2">The sequence shown here is derived from an EMBL/GenBank/DDBJ whole genome shotgun (WGS) entry which is preliminary data.</text>
</comment>
<dbReference type="EMBL" id="SHKY01000001">
    <property type="protein sequence ID" value="RZU51235.1"/>
    <property type="molecule type" value="Genomic_DNA"/>
</dbReference>
<organism evidence="2 3">
    <name type="scientific">Krasilnikovia cinnamomea</name>
    <dbReference type="NCBI Taxonomy" id="349313"/>
    <lineage>
        <taxon>Bacteria</taxon>
        <taxon>Bacillati</taxon>
        <taxon>Actinomycetota</taxon>
        <taxon>Actinomycetes</taxon>
        <taxon>Micromonosporales</taxon>
        <taxon>Micromonosporaceae</taxon>
        <taxon>Krasilnikovia</taxon>
    </lineage>
</organism>
<feature type="compositionally biased region" description="Basic and acidic residues" evidence="1">
    <location>
        <begin position="115"/>
        <end position="129"/>
    </location>
</feature>
<evidence type="ECO:0000313" key="3">
    <source>
        <dbReference type="Proteomes" id="UP000292564"/>
    </source>
</evidence>
<evidence type="ECO:0008006" key="4">
    <source>
        <dbReference type="Google" id="ProtNLM"/>
    </source>
</evidence>
<name>A0A4Q7ZLN6_9ACTN</name>
<feature type="region of interest" description="Disordered" evidence="1">
    <location>
        <begin position="89"/>
        <end position="129"/>
    </location>
</feature>
<keyword evidence="3" id="KW-1185">Reference proteome</keyword>
<evidence type="ECO:0000256" key="1">
    <source>
        <dbReference type="SAM" id="MobiDB-lite"/>
    </source>
</evidence>